<protein>
    <submittedName>
        <fullName evidence="1">Uncharacterized protein</fullName>
    </submittedName>
</protein>
<evidence type="ECO:0000313" key="1">
    <source>
        <dbReference type="EMBL" id="MDY7220275.1"/>
    </source>
</evidence>
<sequence>MKVRHIEQTRLLPLNPIKTLFVGADITAAMATRVQLLNFGMV</sequence>
<evidence type="ECO:0000313" key="2">
    <source>
        <dbReference type="Proteomes" id="UP001294570"/>
    </source>
</evidence>
<dbReference type="Proteomes" id="UP001294570">
    <property type="component" value="Unassembled WGS sequence"/>
</dbReference>
<organism evidence="1 2">
    <name type="scientific">Denitrificimonas halotolerans</name>
    <dbReference type="NCBI Taxonomy" id="3098930"/>
    <lineage>
        <taxon>Bacteria</taxon>
        <taxon>Pseudomonadati</taxon>
        <taxon>Pseudomonadota</taxon>
        <taxon>Gammaproteobacteria</taxon>
        <taxon>Pseudomonadales</taxon>
        <taxon>Pseudomonadaceae</taxon>
        <taxon>Denitrificimonas</taxon>
    </lineage>
</organism>
<comment type="caution">
    <text evidence="1">The sequence shown here is derived from an EMBL/GenBank/DDBJ whole genome shotgun (WGS) entry which is preliminary data.</text>
</comment>
<reference evidence="1 2" key="1">
    <citation type="submission" date="2023-12" db="EMBL/GenBank/DDBJ databases">
        <title>Denitrificimonas halotolerans sp. nov.,a novel species isolated from landfill leachate.</title>
        <authorList>
            <person name="Wang S."/>
        </authorList>
    </citation>
    <scope>NUCLEOTIDE SEQUENCE [LARGE SCALE GENOMIC DNA]</scope>
    <source>
        <strain evidence="1 2">JX-1</strain>
    </source>
</reference>
<name>A0ABU5GV85_9GAMM</name>
<proteinExistence type="predicted"/>
<accession>A0ABU5GV85</accession>
<keyword evidence="2" id="KW-1185">Reference proteome</keyword>
<dbReference type="EMBL" id="JAXIVU010000023">
    <property type="protein sequence ID" value="MDY7220275.1"/>
    <property type="molecule type" value="Genomic_DNA"/>
</dbReference>
<gene>
    <name evidence="1" type="ORF">TOI97_11950</name>
</gene>